<gene>
    <name evidence="2" type="ORF">D7Z54_01075</name>
</gene>
<keyword evidence="2" id="KW-0378">Hydrolase</keyword>
<dbReference type="AlphaFoldDB" id="A0A428N9Y2"/>
<dbReference type="Proteomes" id="UP000275076">
    <property type="component" value="Unassembled WGS sequence"/>
</dbReference>
<sequence length="875" mass="96471">MKTEAIKVVALLLGVGIIGVPGFIQAEGPDDPAPEIIPDDSNGKSVLFDNTHAQTAGQADWVIDGAFSDFAEGIADNGYQVNELRQTTPIDVDDLEPYDVFVIPEANIPFKKEEQEAMIEYTENGGSIFFISDHYNADRNLNRWDSSEIMNGYRRGAYDDPVKGMDQDEIDSEAMQNVNSSDWLSDNFGIRFRFNAPGTVTADQIVDPAHSFGITEGVNEVAMHAGSTLAITDPDVAKGIVYLSDNLDQSDKWDPAVDEGIYHGGGEDEGPYAAIAKHQDGKAAFIGDSSPVEDATPKYRNEQSGQTKTTYDGFQEADDAELLLNMIDWLAEEEEYDSFSETDIPLDDSSPLLNKEIPENTNQPEPEPWSQPSIGYDWYNPSTFAAGSYGSSEDPVENPTFKFNHQETLSNDGPFTLELVIDGLNPNQTISSYNIGMYLEGGQQVAQVQNDDGSWPSQYGYSEDFSVTADEDGTAVKELTVRVQEGTQGEANLRLRQGGSNLYTTSVSIGEGTGDPAAPDDGEGDPEFMSIQEARTQTEGTEVEVEGVITSTPGMFGAQGFYIQDESAGIYIFQDDNSIQKGDKVRVTGSLDTYNSEKELVDIKSIEIQGTSNLPSYQTVEFLDGEHQGERVTITGGTIENIESFYNAFEFDIRKNSQTTKVRVDHRTNISLEDFNTSFNEGDSVSVSGIASIYQGNHQLMLLDLEDVELNTSPPVIQDISMSEFDITKKYDVPLTVKDEDSDVTTVTAEMNGETWDETINISPLQFKPGTHEVTVRAKDEAGHTTERSFEIEGVLGINQLDELVELGEETGYIHDEKVADRLVKKAENVQKAKNEPSRSGKWNALLHQLEAQSGKKVEEEYLSYWTYPKKLTEN</sequence>
<proteinExistence type="predicted"/>
<dbReference type="Gene3D" id="2.40.50.200">
    <property type="entry name" value="Bacterial OB-fold"/>
    <property type="match status" value="1"/>
</dbReference>
<dbReference type="InterPro" id="IPR029062">
    <property type="entry name" value="Class_I_gatase-like"/>
</dbReference>
<dbReference type="SUPFAM" id="SSF101756">
    <property type="entry name" value="Hypothetical protein YgiW"/>
    <property type="match status" value="1"/>
</dbReference>
<keyword evidence="2" id="KW-0540">Nuclease</keyword>
<evidence type="ECO:0000313" key="2">
    <source>
        <dbReference type="EMBL" id="RSL35196.1"/>
    </source>
</evidence>
<organism evidence="2 3">
    <name type="scientific">Salibacterium salarium</name>
    <dbReference type="NCBI Taxonomy" id="284579"/>
    <lineage>
        <taxon>Bacteria</taxon>
        <taxon>Bacillati</taxon>
        <taxon>Bacillota</taxon>
        <taxon>Bacilli</taxon>
        <taxon>Bacillales</taxon>
        <taxon>Bacillaceae</taxon>
    </lineage>
</organism>
<protein>
    <submittedName>
        <fullName evidence="2">Endonuclease</fullName>
    </submittedName>
</protein>
<evidence type="ECO:0000313" key="3">
    <source>
        <dbReference type="Proteomes" id="UP000275076"/>
    </source>
</evidence>
<keyword evidence="2" id="KW-0255">Endonuclease</keyword>
<dbReference type="InterPro" id="IPR039975">
    <property type="entry name" value="IFT52"/>
</dbReference>
<dbReference type="SUPFAM" id="SSF52317">
    <property type="entry name" value="Class I glutamine amidotransferase-like"/>
    <property type="match status" value="1"/>
</dbReference>
<keyword evidence="3" id="KW-1185">Reference proteome</keyword>
<dbReference type="GO" id="GO:0004519">
    <property type="term" value="F:endonuclease activity"/>
    <property type="evidence" value="ECO:0007669"/>
    <property type="project" value="UniProtKB-KW"/>
</dbReference>
<dbReference type="InterPro" id="IPR036700">
    <property type="entry name" value="BOBF_sf"/>
</dbReference>
<dbReference type="PANTHER" id="PTHR12969">
    <property type="entry name" value="NGD5/OSM-6/IFT52"/>
    <property type="match status" value="1"/>
</dbReference>
<reference evidence="2 3" key="1">
    <citation type="submission" date="2018-10" db="EMBL/GenBank/DDBJ databases">
        <title>Draft genome sequence of Bacillus salarius IM0101, isolated from a hypersaline soil in Inner Mongolia, China.</title>
        <authorList>
            <person name="Yamprayoonswat W."/>
            <person name="Boonvisut S."/>
            <person name="Jumpathong W."/>
            <person name="Sittihan S."/>
            <person name="Ruangsuj P."/>
            <person name="Wanthongcharoen S."/>
            <person name="Thongpramul N."/>
            <person name="Pimmason S."/>
            <person name="Yu B."/>
            <person name="Yasawong M."/>
        </authorList>
    </citation>
    <scope>NUCLEOTIDE SEQUENCE [LARGE SCALE GENOMIC DNA]</scope>
    <source>
        <strain evidence="2 3">IM0101</strain>
    </source>
</reference>
<dbReference type="CDD" id="cd04486">
    <property type="entry name" value="YhcR_OBF_like"/>
    <property type="match status" value="1"/>
</dbReference>
<accession>A0A428N9Y2</accession>
<dbReference type="OrthoDB" id="9801679at2"/>
<name>A0A428N9Y2_9BACI</name>
<dbReference type="RefSeq" id="WP_125553591.1">
    <property type="nucleotide sequence ID" value="NZ_RBVX01000001.1"/>
</dbReference>
<dbReference type="EMBL" id="RBVX01000001">
    <property type="protein sequence ID" value="RSL35196.1"/>
    <property type="molecule type" value="Genomic_DNA"/>
</dbReference>
<dbReference type="PANTHER" id="PTHR12969:SF7">
    <property type="entry name" value="INTRAFLAGELLAR TRANSPORT PROTEIN 52 HOMOLOG"/>
    <property type="match status" value="1"/>
</dbReference>
<evidence type="ECO:0000256" key="1">
    <source>
        <dbReference type="SAM" id="MobiDB-lite"/>
    </source>
</evidence>
<feature type="region of interest" description="Disordered" evidence="1">
    <location>
        <begin position="288"/>
        <end position="309"/>
    </location>
</feature>
<comment type="caution">
    <text evidence="2">The sequence shown here is derived from an EMBL/GenBank/DDBJ whole genome shotgun (WGS) entry which is preliminary data.</text>
</comment>